<dbReference type="GO" id="GO:0016020">
    <property type="term" value="C:membrane"/>
    <property type="evidence" value="ECO:0007669"/>
    <property type="project" value="InterPro"/>
</dbReference>
<organism evidence="3 4">
    <name type="scientific">Filimonas effusa</name>
    <dbReference type="NCBI Taxonomy" id="2508721"/>
    <lineage>
        <taxon>Bacteria</taxon>
        <taxon>Pseudomonadati</taxon>
        <taxon>Bacteroidota</taxon>
        <taxon>Chitinophagia</taxon>
        <taxon>Chitinophagales</taxon>
        <taxon>Chitinophagaceae</taxon>
        <taxon>Filimonas</taxon>
    </lineage>
</organism>
<feature type="chain" id="PRO_5021036619" evidence="2">
    <location>
        <begin position="20"/>
        <end position="438"/>
    </location>
</feature>
<comment type="caution">
    <text evidence="3">The sequence shown here is derived from an EMBL/GenBank/DDBJ whole genome shotgun (WGS) entry which is preliminary data.</text>
</comment>
<gene>
    <name evidence="3" type="ORF">ESB13_05170</name>
</gene>
<evidence type="ECO:0000313" key="4">
    <source>
        <dbReference type="Proteomes" id="UP000290545"/>
    </source>
</evidence>
<dbReference type="Proteomes" id="UP000290545">
    <property type="component" value="Unassembled WGS sequence"/>
</dbReference>
<dbReference type="GO" id="GO:0008643">
    <property type="term" value="P:carbohydrate transport"/>
    <property type="evidence" value="ECO:0007669"/>
    <property type="project" value="InterPro"/>
</dbReference>
<dbReference type="OrthoDB" id="5755240at2"/>
<name>A0A4Q1DAD7_9BACT</name>
<accession>A0A4Q1DAD7</accession>
<evidence type="ECO:0000313" key="3">
    <source>
        <dbReference type="EMBL" id="RXK86200.1"/>
    </source>
</evidence>
<feature type="signal peptide" evidence="2">
    <location>
        <begin position="1"/>
        <end position="19"/>
    </location>
</feature>
<dbReference type="InterPro" id="IPR007049">
    <property type="entry name" value="Carb-sel_porin_OprB"/>
</dbReference>
<dbReference type="RefSeq" id="WP_129001950.1">
    <property type="nucleotide sequence ID" value="NZ_SDHZ01000001.1"/>
</dbReference>
<dbReference type="AlphaFoldDB" id="A0A4Q1DAD7"/>
<evidence type="ECO:0000256" key="1">
    <source>
        <dbReference type="ARBA" id="ARBA00008769"/>
    </source>
</evidence>
<keyword evidence="4" id="KW-1185">Reference proteome</keyword>
<reference evidence="3 4" key="1">
    <citation type="submission" date="2019-01" db="EMBL/GenBank/DDBJ databases">
        <title>Filimonas sp. strain TTM-71.</title>
        <authorList>
            <person name="Chen W.-M."/>
        </authorList>
    </citation>
    <scope>NUCLEOTIDE SEQUENCE [LARGE SCALE GENOMIC DNA]</scope>
    <source>
        <strain evidence="3 4">TTM-71</strain>
    </source>
</reference>
<sequence length="438" mass="48311">MKWIIGILILELLSVNAMAQQPDTSKNDRFSVHAQTTVISQSKPSFNAKYTGDNSLLTQGENQTSITATLFAGTRLWKGASLFINPEIAGGAGLSQALGVAAATNGETFRVGDPAPKIYLARLFYRQIVALTKETGYQQADFNQLDGNTPLKYFAFTIGKIGSTDYFDNNKFSHDPRTQFMSWALMANGAWDYPANTRGYTPAIVLEFVTPQHELRYGAALVAKEANGNDMNWNISKASSHTIEYTHKHKFAGLDGAIRILGFFTTANLGNYKQSIALSPVNPEIEETRQYGNTKFGFGLNMEQKITSSLGCFARAGWNDGRNETWAFTEIDHSLSFGLSMAGERWKRAADNAGLAYVASGISKAHEDYLKAGGKGFMLGDGNLNYGWEHLTELFYAAELVPSQLYLTGAYQFLLNPGYNKDRHGPVHVFSVRLHARI</sequence>
<dbReference type="GO" id="GO:0015288">
    <property type="term" value="F:porin activity"/>
    <property type="evidence" value="ECO:0007669"/>
    <property type="project" value="InterPro"/>
</dbReference>
<dbReference type="Gene3D" id="2.40.160.180">
    <property type="entry name" value="Carbohydrate-selective porin OprB"/>
    <property type="match status" value="1"/>
</dbReference>
<comment type="similarity">
    <text evidence="1 2">Belongs to the OprB family.</text>
</comment>
<dbReference type="Pfam" id="PF04966">
    <property type="entry name" value="OprB"/>
    <property type="match status" value="1"/>
</dbReference>
<evidence type="ECO:0000256" key="2">
    <source>
        <dbReference type="RuleBase" id="RU363072"/>
    </source>
</evidence>
<dbReference type="InterPro" id="IPR038673">
    <property type="entry name" value="OprB_sf"/>
</dbReference>
<proteinExistence type="inferred from homology"/>
<dbReference type="EMBL" id="SDHZ01000001">
    <property type="protein sequence ID" value="RXK86200.1"/>
    <property type="molecule type" value="Genomic_DNA"/>
</dbReference>
<keyword evidence="2" id="KW-0732">Signal</keyword>
<protein>
    <submittedName>
        <fullName evidence="3">Carbohydrate porin</fullName>
    </submittedName>
</protein>